<dbReference type="CDD" id="cd06225">
    <property type="entry name" value="HAMP"/>
    <property type="match status" value="1"/>
</dbReference>
<dbReference type="SMART" id="SM00388">
    <property type="entry name" value="HisKA"/>
    <property type="match status" value="1"/>
</dbReference>
<evidence type="ECO:0000256" key="4">
    <source>
        <dbReference type="ARBA" id="ARBA00004651"/>
    </source>
</evidence>
<evidence type="ECO:0000256" key="8">
    <source>
        <dbReference type="ARBA" id="ARBA00022679"/>
    </source>
</evidence>
<dbReference type="SMART" id="SM00387">
    <property type="entry name" value="HATPase_c"/>
    <property type="match status" value="1"/>
</dbReference>
<dbReference type="RefSeq" id="WP_186408968.1">
    <property type="nucleotide sequence ID" value="NZ_FLQX01000156.1"/>
</dbReference>
<keyword evidence="9" id="KW-0547">Nucleotide-binding</keyword>
<keyword evidence="6" id="KW-1003">Cell membrane</keyword>
<comment type="subcellular location">
    <subcellularLocation>
        <location evidence="4">Cell membrane</location>
        <topology evidence="4">Multi-pass membrane protein</topology>
    </subcellularLocation>
</comment>
<evidence type="ECO:0000256" key="6">
    <source>
        <dbReference type="ARBA" id="ARBA00022475"/>
    </source>
</evidence>
<evidence type="ECO:0000256" key="17">
    <source>
        <dbReference type="ARBA" id="ARBA00023026"/>
    </source>
</evidence>
<keyword evidence="10 24" id="KW-0418">Kinase</keyword>
<evidence type="ECO:0000313" key="25">
    <source>
        <dbReference type="Proteomes" id="UP000199169"/>
    </source>
</evidence>
<evidence type="ECO:0000256" key="7">
    <source>
        <dbReference type="ARBA" id="ARBA00022553"/>
    </source>
</evidence>
<dbReference type="GO" id="GO:0000155">
    <property type="term" value="F:phosphorelay sensor kinase activity"/>
    <property type="evidence" value="ECO:0007669"/>
    <property type="project" value="InterPro"/>
</dbReference>
<evidence type="ECO:0000259" key="23">
    <source>
        <dbReference type="PROSITE" id="PS50885"/>
    </source>
</evidence>
<keyword evidence="12" id="KW-0067">ATP-binding</keyword>
<evidence type="ECO:0000256" key="12">
    <source>
        <dbReference type="ARBA" id="ARBA00022840"/>
    </source>
</evidence>
<evidence type="ECO:0000256" key="9">
    <source>
        <dbReference type="ARBA" id="ARBA00022741"/>
    </source>
</evidence>
<dbReference type="Gene3D" id="3.30.565.10">
    <property type="entry name" value="Histidine kinase-like ATPase, C-terminal domain"/>
    <property type="match status" value="1"/>
</dbReference>
<dbReference type="Gene3D" id="6.10.340.10">
    <property type="match status" value="1"/>
</dbReference>
<feature type="domain" description="Histidine kinase" evidence="22">
    <location>
        <begin position="302"/>
        <end position="518"/>
    </location>
</feature>
<evidence type="ECO:0000256" key="1">
    <source>
        <dbReference type="ARBA" id="ARBA00000085"/>
    </source>
</evidence>
<dbReference type="PROSITE" id="PS50885">
    <property type="entry name" value="HAMP"/>
    <property type="match status" value="1"/>
</dbReference>
<proteinExistence type="predicted"/>
<dbReference type="InterPro" id="IPR036890">
    <property type="entry name" value="HATPase_C_sf"/>
</dbReference>
<dbReference type="SUPFAM" id="SSF47384">
    <property type="entry name" value="Homodimeric domain of signal transducing histidine kinase"/>
    <property type="match status" value="1"/>
</dbReference>
<dbReference type="AlphaFoldDB" id="A0A1A8Y064"/>
<dbReference type="GO" id="GO:0005886">
    <property type="term" value="C:plasma membrane"/>
    <property type="evidence" value="ECO:0007669"/>
    <property type="project" value="UniProtKB-SubCell"/>
</dbReference>
<dbReference type="Gene3D" id="1.10.287.130">
    <property type="match status" value="1"/>
</dbReference>
<evidence type="ECO:0000256" key="10">
    <source>
        <dbReference type="ARBA" id="ARBA00022777"/>
    </source>
</evidence>
<accession>A0A1A8Y064</accession>
<dbReference type="CDD" id="cd00082">
    <property type="entry name" value="HisKA"/>
    <property type="match status" value="1"/>
</dbReference>
<dbReference type="InterPro" id="IPR003594">
    <property type="entry name" value="HATPase_dom"/>
</dbReference>
<evidence type="ECO:0000313" key="24">
    <source>
        <dbReference type="EMBL" id="SBT09703.1"/>
    </source>
</evidence>
<evidence type="ECO:0000259" key="22">
    <source>
        <dbReference type="PROSITE" id="PS50109"/>
    </source>
</evidence>
<evidence type="ECO:0000256" key="16">
    <source>
        <dbReference type="ARBA" id="ARBA00023016"/>
    </source>
</evidence>
<dbReference type="InterPro" id="IPR004358">
    <property type="entry name" value="Sig_transdc_His_kin-like_C"/>
</dbReference>
<evidence type="ECO:0000256" key="13">
    <source>
        <dbReference type="ARBA" id="ARBA00022842"/>
    </source>
</evidence>
<dbReference type="InterPro" id="IPR036097">
    <property type="entry name" value="HisK_dim/P_sf"/>
</dbReference>
<keyword evidence="15" id="KW-0902">Two-component regulatory system</keyword>
<dbReference type="Pfam" id="PF00512">
    <property type="entry name" value="HisKA"/>
    <property type="match status" value="1"/>
</dbReference>
<evidence type="ECO:0000256" key="18">
    <source>
        <dbReference type="ARBA" id="ARBA00023211"/>
    </source>
</evidence>
<dbReference type="EC" id="2.7.13.3" evidence="5"/>
<dbReference type="SUPFAM" id="SSF158472">
    <property type="entry name" value="HAMP domain-like"/>
    <property type="match status" value="1"/>
</dbReference>
<evidence type="ECO:0000256" key="19">
    <source>
        <dbReference type="ARBA" id="ARBA00040454"/>
    </source>
</evidence>
<evidence type="ECO:0000256" key="15">
    <source>
        <dbReference type="ARBA" id="ARBA00023012"/>
    </source>
</evidence>
<sequence>MIRLTIQRKVFLASFALATSMAVLLTLVMRWNLGDGFERYTSAAELAGLDGVVSNIEAEYARHGNWDFVRAAPEQSWRRLSRPSSGNAPERHLPERAGGFSPGLPPPPFGQGPGATRPPWDGRPLPPDVERRPAGEANAAATPPQGSPGRPPPGDILRIGQRLALLDADGQWLAGKAQASGVGAATPIAYQGKVVGKLTLQAVPSSGRALDAAFLASQTENMLFAGLAALGFSLLAAWLLARHLLAPIGDLERAARQIADGSLDARIDVRNEDELGQLAASFNAMAVRLGRVEESRRAWIAESSHELRTPLAVLRAEIEAMQDGVRRPDAATLVRLHKQVQQLAKLVDDLRLTLDREAGGSEMEQRLLMPVAILEETVAAFRERYLDANIRLDTARLVDLGWWVRGDAGRLTQVFTNLLENSLRYTDAGGQLAIAAQACKQQLLLDFDDTAPGPPPAALPRLFERFFRAEASRSRAFGGSGLGLSICKTLVEAHGGRISATPAKLGGLHICVELPLEIA</sequence>
<dbReference type="Proteomes" id="UP000199169">
    <property type="component" value="Unassembled WGS sequence"/>
</dbReference>
<comment type="cofactor">
    <cofactor evidence="2">
        <name>Mn(2+)</name>
        <dbReference type="ChEBI" id="CHEBI:29035"/>
    </cofactor>
</comment>
<keyword evidence="13" id="KW-0460">Magnesium</keyword>
<dbReference type="GO" id="GO:0004721">
    <property type="term" value="F:phosphoprotein phosphatase activity"/>
    <property type="evidence" value="ECO:0007669"/>
    <property type="project" value="UniProtKB-KW"/>
</dbReference>
<comment type="cofactor">
    <cofactor evidence="3">
        <name>Mg(2+)</name>
        <dbReference type="ChEBI" id="CHEBI:18420"/>
    </cofactor>
</comment>
<keyword evidence="7" id="KW-0597">Phosphoprotein</keyword>
<evidence type="ECO:0000256" key="5">
    <source>
        <dbReference type="ARBA" id="ARBA00012438"/>
    </source>
</evidence>
<keyword evidence="11" id="KW-0378">Hydrolase</keyword>
<feature type="domain" description="HAMP" evidence="23">
    <location>
        <begin position="242"/>
        <end position="294"/>
    </location>
</feature>
<protein>
    <recommendedName>
        <fullName evidence="19">Signal transduction histidine-protein kinase/phosphatase MprB</fullName>
        <ecNumber evidence="5">2.7.13.3</ecNumber>
    </recommendedName>
    <alternativeName>
        <fullName evidence="20">Mycobacterial persistence regulator B</fullName>
    </alternativeName>
</protein>
<evidence type="ECO:0000256" key="20">
    <source>
        <dbReference type="ARBA" id="ARBA00041776"/>
    </source>
</evidence>
<feature type="region of interest" description="Disordered" evidence="21">
    <location>
        <begin position="77"/>
        <end position="157"/>
    </location>
</feature>
<feature type="compositionally biased region" description="Pro residues" evidence="21">
    <location>
        <begin position="145"/>
        <end position="154"/>
    </location>
</feature>
<dbReference type="PROSITE" id="PS50109">
    <property type="entry name" value="HIS_KIN"/>
    <property type="match status" value="1"/>
</dbReference>
<dbReference type="GO" id="GO:0005524">
    <property type="term" value="F:ATP binding"/>
    <property type="evidence" value="ECO:0007669"/>
    <property type="project" value="UniProtKB-KW"/>
</dbReference>
<dbReference type="Pfam" id="PF00672">
    <property type="entry name" value="HAMP"/>
    <property type="match status" value="1"/>
</dbReference>
<dbReference type="Pfam" id="PF02518">
    <property type="entry name" value="HATPase_c"/>
    <property type="match status" value="1"/>
</dbReference>
<keyword evidence="18" id="KW-0464">Manganese</keyword>
<keyword evidence="17" id="KW-0843">Virulence</keyword>
<dbReference type="InterPro" id="IPR050980">
    <property type="entry name" value="2C_sensor_his_kinase"/>
</dbReference>
<dbReference type="InterPro" id="IPR003661">
    <property type="entry name" value="HisK_dim/P_dom"/>
</dbReference>
<evidence type="ECO:0000256" key="11">
    <source>
        <dbReference type="ARBA" id="ARBA00022801"/>
    </source>
</evidence>
<dbReference type="PANTHER" id="PTHR44936">
    <property type="entry name" value="SENSOR PROTEIN CREC"/>
    <property type="match status" value="1"/>
</dbReference>
<keyword evidence="16" id="KW-0346">Stress response</keyword>
<gene>
    <name evidence="24" type="ORF">ACCAA_760008</name>
</gene>
<keyword evidence="8" id="KW-0808">Transferase</keyword>
<dbReference type="InterPro" id="IPR005467">
    <property type="entry name" value="His_kinase_dom"/>
</dbReference>
<evidence type="ECO:0000256" key="21">
    <source>
        <dbReference type="SAM" id="MobiDB-lite"/>
    </source>
</evidence>
<evidence type="ECO:0000256" key="14">
    <source>
        <dbReference type="ARBA" id="ARBA00022912"/>
    </source>
</evidence>
<dbReference type="SUPFAM" id="SSF55874">
    <property type="entry name" value="ATPase domain of HSP90 chaperone/DNA topoisomerase II/histidine kinase"/>
    <property type="match status" value="1"/>
</dbReference>
<dbReference type="PANTHER" id="PTHR44936:SF9">
    <property type="entry name" value="SENSOR PROTEIN CREC"/>
    <property type="match status" value="1"/>
</dbReference>
<name>A0A1A8Y064_9PROT</name>
<keyword evidence="14" id="KW-0904">Protein phosphatase</keyword>
<dbReference type="InterPro" id="IPR003660">
    <property type="entry name" value="HAMP_dom"/>
</dbReference>
<comment type="catalytic activity">
    <reaction evidence="1">
        <text>ATP + protein L-histidine = ADP + protein N-phospho-L-histidine.</text>
        <dbReference type="EC" id="2.7.13.3"/>
    </reaction>
</comment>
<keyword evidence="6" id="KW-0472">Membrane</keyword>
<reference evidence="24 25" key="1">
    <citation type="submission" date="2016-06" db="EMBL/GenBank/DDBJ databases">
        <authorList>
            <person name="Kjaerup R.B."/>
            <person name="Dalgaard T.S."/>
            <person name="Juul-Madsen H.R."/>
        </authorList>
    </citation>
    <scope>NUCLEOTIDE SEQUENCE [LARGE SCALE GENOMIC DNA]</scope>
    <source>
        <strain evidence="24">3</strain>
    </source>
</reference>
<evidence type="ECO:0000256" key="3">
    <source>
        <dbReference type="ARBA" id="ARBA00001946"/>
    </source>
</evidence>
<organism evidence="24 25">
    <name type="scientific">Candidatus Accumulibacter aalborgensis</name>
    <dbReference type="NCBI Taxonomy" id="1860102"/>
    <lineage>
        <taxon>Bacteria</taxon>
        <taxon>Pseudomonadati</taxon>
        <taxon>Pseudomonadota</taxon>
        <taxon>Betaproteobacteria</taxon>
        <taxon>Candidatus Accumulibacter</taxon>
    </lineage>
</organism>
<evidence type="ECO:0000256" key="2">
    <source>
        <dbReference type="ARBA" id="ARBA00001936"/>
    </source>
</evidence>
<keyword evidence="25" id="KW-1185">Reference proteome</keyword>
<dbReference type="STRING" id="1860102.ACCAA_760008"/>
<dbReference type="SMART" id="SM00304">
    <property type="entry name" value="HAMP"/>
    <property type="match status" value="1"/>
</dbReference>
<dbReference type="PRINTS" id="PR00344">
    <property type="entry name" value="BCTRLSENSOR"/>
</dbReference>
<dbReference type="EMBL" id="FLQX01000156">
    <property type="protein sequence ID" value="SBT09703.1"/>
    <property type="molecule type" value="Genomic_DNA"/>
</dbReference>